<name>A0A926IGU7_9FIRM</name>
<evidence type="ECO:0000313" key="5">
    <source>
        <dbReference type="EMBL" id="MBC8585239.1"/>
    </source>
</evidence>
<dbReference type="Proteomes" id="UP000623678">
    <property type="component" value="Unassembled WGS sequence"/>
</dbReference>
<comment type="caution">
    <text evidence="5">The sequence shown here is derived from an EMBL/GenBank/DDBJ whole genome shotgun (WGS) entry which is preliminary data.</text>
</comment>
<dbReference type="GO" id="GO:0006580">
    <property type="term" value="P:ethanolamine metabolic process"/>
    <property type="evidence" value="ECO:0007669"/>
    <property type="project" value="InterPro"/>
</dbReference>
<dbReference type="Gene3D" id="1.20.1200.10">
    <property type="entry name" value="Cobalamin adenosyltransferase-like"/>
    <property type="match status" value="1"/>
</dbReference>
<keyword evidence="1" id="KW-0808">Transferase</keyword>
<organism evidence="5 6">
    <name type="scientific">Youxingia wuxianensis</name>
    <dbReference type="NCBI Taxonomy" id="2763678"/>
    <lineage>
        <taxon>Bacteria</taxon>
        <taxon>Bacillati</taxon>
        <taxon>Bacillota</taxon>
        <taxon>Clostridia</taxon>
        <taxon>Eubacteriales</taxon>
        <taxon>Oscillospiraceae</taxon>
        <taxon>Youxingia</taxon>
    </lineage>
</organism>
<keyword evidence="2" id="KW-0547">Nucleotide-binding</keyword>
<evidence type="ECO:0000256" key="3">
    <source>
        <dbReference type="ARBA" id="ARBA00022840"/>
    </source>
</evidence>
<feature type="domain" description="Cobalamin adenosyltransferase-like" evidence="4">
    <location>
        <begin position="119"/>
        <end position="279"/>
    </location>
</feature>
<gene>
    <name evidence="5" type="ORF">H8705_06545</name>
</gene>
<dbReference type="GO" id="GO:0008817">
    <property type="term" value="F:corrinoid adenosyltransferase activity"/>
    <property type="evidence" value="ECO:0007669"/>
    <property type="project" value="InterPro"/>
</dbReference>
<dbReference type="InterPro" id="IPR016030">
    <property type="entry name" value="CblAdoTrfase-like"/>
</dbReference>
<dbReference type="GO" id="GO:0005524">
    <property type="term" value="F:ATP binding"/>
    <property type="evidence" value="ECO:0007669"/>
    <property type="project" value="UniProtKB-KW"/>
</dbReference>
<dbReference type="GO" id="GO:0009236">
    <property type="term" value="P:cobalamin biosynthetic process"/>
    <property type="evidence" value="ECO:0007669"/>
    <property type="project" value="InterPro"/>
</dbReference>
<dbReference type="EMBL" id="JACRTD010000004">
    <property type="protein sequence ID" value="MBC8585239.1"/>
    <property type="molecule type" value="Genomic_DNA"/>
</dbReference>
<keyword evidence="3 5" id="KW-0067">ATP-binding</keyword>
<dbReference type="InterPro" id="IPR036451">
    <property type="entry name" value="CblAdoTrfase-like_sf"/>
</dbReference>
<proteinExistence type="predicted"/>
<evidence type="ECO:0000259" key="4">
    <source>
        <dbReference type="Pfam" id="PF01923"/>
    </source>
</evidence>
<dbReference type="PIRSF" id="PIRSF012294">
    <property type="entry name" value="ATR_EutT"/>
    <property type="match status" value="1"/>
</dbReference>
<evidence type="ECO:0000256" key="2">
    <source>
        <dbReference type="ARBA" id="ARBA00022741"/>
    </source>
</evidence>
<dbReference type="Pfam" id="PF01923">
    <property type="entry name" value="Cob_adeno_trans"/>
    <property type="match status" value="1"/>
</dbReference>
<evidence type="ECO:0000313" key="6">
    <source>
        <dbReference type="Proteomes" id="UP000623678"/>
    </source>
</evidence>
<dbReference type="RefSeq" id="WP_262395023.1">
    <property type="nucleotide sequence ID" value="NZ_JACRTD010000004.1"/>
</dbReference>
<protein>
    <submittedName>
        <fullName evidence="5">ATP-binding protein</fullName>
    </submittedName>
</protein>
<reference evidence="5" key="1">
    <citation type="submission" date="2020-08" db="EMBL/GenBank/DDBJ databases">
        <title>Genome public.</title>
        <authorList>
            <person name="Liu C."/>
            <person name="Sun Q."/>
        </authorList>
    </citation>
    <scope>NUCLEOTIDE SEQUENCE</scope>
    <source>
        <strain evidence="5">NSJ-64</strain>
    </source>
</reference>
<evidence type="ECO:0000256" key="1">
    <source>
        <dbReference type="ARBA" id="ARBA00022679"/>
    </source>
</evidence>
<dbReference type="AlphaFoldDB" id="A0A926IGU7"/>
<accession>A0A926IGU7</accession>
<dbReference type="InterPro" id="IPR009194">
    <property type="entry name" value="AdoTrfase_EutT"/>
</dbReference>
<sequence>MMILSEDAVRQLHLRHGLTVINADKDAYITQQAKDYIREKNLTLLVDGTPVDCEIAPGVPCPRGGNSVKAPASYGKEGQEISPSCAHLRENRAIRPAAQAAAQSQGHTYVGLDGSFYEEKPEHMTHLYANVLVAKNHPRILFRGKMDSLEAMIIELQVLAQQERKEKLVGDLGEVLSYVRQTLSCEVKNQELGDKTILGLDETALRQMSHHPKEQLGIGHLLPDYTLGALCAKLNSLRTQSREAEIAAVNAFCTGENIQREDILQGMNRLSSAIYILMLRLASGYYEN</sequence>
<dbReference type="SUPFAM" id="SSF89028">
    <property type="entry name" value="Cobalamin adenosyltransferase-like"/>
    <property type="match status" value="1"/>
</dbReference>
<keyword evidence="6" id="KW-1185">Reference proteome</keyword>